<keyword evidence="18" id="KW-1185">Reference proteome</keyword>
<dbReference type="PANTHER" id="PTHR28113">
    <property type="entry name" value="DASH COMPLEX SUBUNIT DAM1"/>
    <property type="match status" value="1"/>
</dbReference>
<dbReference type="VEuPathDB" id="FungiDB:PSTT_07333"/>
<evidence type="ECO:0000256" key="9">
    <source>
        <dbReference type="ARBA" id="ARBA00022829"/>
    </source>
</evidence>
<feature type="compositionally biased region" description="Low complexity" evidence="16">
    <location>
        <begin position="193"/>
        <end position="229"/>
    </location>
</feature>
<evidence type="ECO:0000256" key="2">
    <source>
        <dbReference type="ARBA" id="ARBA00004186"/>
    </source>
</evidence>
<accession>A0A2S4V2K2</accession>
<reference evidence="18" key="2">
    <citation type="journal article" date="2018" name="BMC Genomics">
        <title>Genomic insights into host adaptation between the wheat stripe rust pathogen (Puccinia striiformis f. sp. tritici) and the barley stripe rust pathogen (Puccinia striiformis f. sp. hordei).</title>
        <authorList>
            <person name="Xia C."/>
            <person name="Wang M."/>
            <person name="Yin C."/>
            <person name="Cornejo O.E."/>
            <person name="Hulbert S.H."/>
            <person name="Chen X."/>
        </authorList>
    </citation>
    <scope>NUCLEOTIDE SEQUENCE [LARGE SCALE GENOMIC DNA]</scope>
    <source>
        <strain evidence="18">93TX-2</strain>
    </source>
</reference>
<keyword evidence="7" id="KW-0963">Cytoplasm</keyword>
<evidence type="ECO:0000256" key="8">
    <source>
        <dbReference type="ARBA" id="ARBA00022701"/>
    </source>
</evidence>
<comment type="caution">
    <text evidence="17">The sequence shown here is derived from an EMBL/GenBank/DDBJ whole genome shotgun (WGS) entry which is preliminary data.</text>
</comment>
<reference evidence="18" key="3">
    <citation type="journal article" date="2018" name="Mol. Plant Microbe Interact.">
        <title>Genome sequence resources for the wheat stripe rust pathogen (Puccinia striiformis f. sp. tritici) and the barley stripe rust pathogen (Puccinia striiformis f. sp. hordei).</title>
        <authorList>
            <person name="Xia C."/>
            <person name="Wang M."/>
            <person name="Yin C."/>
            <person name="Cornejo O.E."/>
            <person name="Hulbert S.H."/>
            <person name="Chen X."/>
        </authorList>
    </citation>
    <scope>NUCLEOTIDE SEQUENCE [LARGE SCALE GENOMIC DNA]</scope>
    <source>
        <strain evidence="18">93TX-2</strain>
    </source>
</reference>
<keyword evidence="9" id="KW-0159">Chromosome partition</keyword>
<evidence type="ECO:0000256" key="12">
    <source>
        <dbReference type="ARBA" id="ARBA00023242"/>
    </source>
</evidence>
<name>A0A2S4V2K2_9BASI</name>
<dbReference type="GO" id="GO:1990758">
    <property type="term" value="P:mitotic sister chromatid biorientation"/>
    <property type="evidence" value="ECO:0007669"/>
    <property type="project" value="TreeGrafter"/>
</dbReference>
<reference evidence="17 18" key="1">
    <citation type="submission" date="2017-12" db="EMBL/GenBank/DDBJ databases">
        <title>Gene loss provides genomic basis for host adaptation in cereal stripe rust fungi.</title>
        <authorList>
            <person name="Xia C."/>
        </authorList>
    </citation>
    <scope>NUCLEOTIDE SEQUENCE [LARGE SCALE GENOMIC DNA]</scope>
    <source>
        <strain evidence="17 18">93TX-2</strain>
    </source>
</reference>
<dbReference type="GO" id="GO:0044732">
    <property type="term" value="C:mitotic spindle pole body"/>
    <property type="evidence" value="ECO:0007669"/>
    <property type="project" value="TreeGrafter"/>
</dbReference>
<organism evidence="17 18">
    <name type="scientific">Puccinia striiformis</name>
    <dbReference type="NCBI Taxonomy" id="27350"/>
    <lineage>
        <taxon>Eukaryota</taxon>
        <taxon>Fungi</taxon>
        <taxon>Dikarya</taxon>
        <taxon>Basidiomycota</taxon>
        <taxon>Pucciniomycotina</taxon>
        <taxon>Pucciniomycetes</taxon>
        <taxon>Pucciniales</taxon>
        <taxon>Pucciniaceae</taxon>
        <taxon>Puccinia</taxon>
    </lineage>
</organism>
<dbReference type="GO" id="GO:1990537">
    <property type="term" value="C:mitotic spindle polar microtubule"/>
    <property type="evidence" value="ECO:0007669"/>
    <property type="project" value="TreeGrafter"/>
</dbReference>
<keyword evidence="13" id="KW-0137">Centromere</keyword>
<evidence type="ECO:0000256" key="7">
    <source>
        <dbReference type="ARBA" id="ARBA00022490"/>
    </source>
</evidence>
<evidence type="ECO:0000256" key="14">
    <source>
        <dbReference type="ARBA" id="ARBA00030453"/>
    </source>
</evidence>
<feature type="coiled-coil region" evidence="15">
    <location>
        <begin position="122"/>
        <end position="156"/>
    </location>
</feature>
<feature type="region of interest" description="Disordered" evidence="16">
    <location>
        <begin position="1"/>
        <end position="54"/>
    </location>
</feature>
<sequence length="329" mass="36747">MNEPPRLKAPKTPLKRVSRNSLRTSTLSGSYPPPSSEPRQSIQADKTPTSTDPASHLAHLAPLWVELEDAQADLHINLSNLDLVCQDLDGFNEAFSAFIYGLRVNSYVTDFDEAPKLQSFRDAHARKEAERVQQALEQAQQEARRLIEESQSKQKLVPSFALSQKNPPSVLIYSNSYQEESFATNEHSMITRSANQASTSSNNTNNQRGGNNKASCSSSTTTSKITGATKPKNFSQATKTQQKQLLKFTEKIMINLPLKFREQQPHRHEMEIVISLLKLHPNGLFIKDIVKLEPTLVMHRARECATALVAAKKAVKINKDGLLYKLLAD</sequence>
<comment type="subcellular location">
    <subcellularLocation>
        <location evidence="3">Chromosome</location>
        <location evidence="3">Centromere</location>
        <location evidence="3">Kinetochore</location>
    </subcellularLocation>
    <subcellularLocation>
        <location evidence="2">Cytoplasm</location>
        <location evidence="2">Cytoskeleton</location>
        <location evidence="2">Spindle</location>
    </subcellularLocation>
    <subcellularLocation>
        <location evidence="1">Nucleus</location>
    </subcellularLocation>
</comment>
<evidence type="ECO:0000256" key="15">
    <source>
        <dbReference type="SAM" id="Coils"/>
    </source>
</evidence>
<dbReference type="PANTHER" id="PTHR28113:SF1">
    <property type="entry name" value="DASH COMPLEX SUBUNIT DAM1"/>
    <property type="match status" value="1"/>
</dbReference>
<evidence type="ECO:0000256" key="11">
    <source>
        <dbReference type="ARBA" id="ARBA00023212"/>
    </source>
</evidence>
<evidence type="ECO:0000256" key="10">
    <source>
        <dbReference type="ARBA" id="ARBA00022838"/>
    </source>
</evidence>
<comment type="similarity">
    <text evidence="4">Belongs to the DASH complex DAM1 family.</text>
</comment>
<evidence type="ECO:0000256" key="4">
    <source>
        <dbReference type="ARBA" id="ARBA00010073"/>
    </source>
</evidence>
<dbReference type="AlphaFoldDB" id="A0A2S4V2K2"/>
<evidence type="ECO:0000313" key="17">
    <source>
        <dbReference type="EMBL" id="POW03743.1"/>
    </source>
</evidence>
<keyword evidence="12" id="KW-0539">Nucleus</keyword>
<keyword evidence="10" id="KW-0995">Kinetochore</keyword>
<dbReference type="GO" id="GO:0042729">
    <property type="term" value="C:DASH complex"/>
    <property type="evidence" value="ECO:0007669"/>
    <property type="project" value="InterPro"/>
</dbReference>
<feature type="region of interest" description="Disordered" evidence="16">
    <location>
        <begin position="193"/>
        <end position="238"/>
    </location>
</feature>
<evidence type="ECO:0000256" key="6">
    <source>
        <dbReference type="ARBA" id="ARBA00022454"/>
    </source>
</evidence>
<evidence type="ECO:0000256" key="16">
    <source>
        <dbReference type="SAM" id="MobiDB-lite"/>
    </source>
</evidence>
<dbReference type="OrthoDB" id="5586015at2759"/>
<keyword evidence="11" id="KW-0206">Cytoskeleton</keyword>
<protein>
    <recommendedName>
        <fullName evidence="5">DASH complex subunit DAM1</fullName>
    </recommendedName>
    <alternativeName>
        <fullName evidence="14">Outer kinetochore protein DAM1</fullName>
    </alternativeName>
</protein>
<feature type="compositionally biased region" description="Polar residues" evidence="16">
    <location>
        <begin position="19"/>
        <end position="29"/>
    </location>
</feature>
<dbReference type="InterPro" id="IPR013962">
    <property type="entry name" value="DASH_Dam1"/>
</dbReference>
<evidence type="ECO:0000256" key="1">
    <source>
        <dbReference type="ARBA" id="ARBA00004123"/>
    </source>
</evidence>
<evidence type="ECO:0000256" key="3">
    <source>
        <dbReference type="ARBA" id="ARBA00004629"/>
    </source>
</evidence>
<dbReference type="Pfam" id="PF08653">
    <property type="entry name" value="DASH_Dam1"/>
    <property type="match status" value="1"/>
</dbReference>
<feature type="compositionally biased region" description="Polar residues" evidence="16">
    <location>
        <begin position="37"/>
        <end position="53"/>
    </location>
</feature>
<gene>
    <name evidence="17" type="ORF">PSHT_11533</name>
</gene>
<keyword evidence="8" id="KW-0493">Microtubule</keyword>
<keyword evidence="6" id="KW-0158">Chromosome</keyword>
<evidence type="ECO:0000256" key="13">
    <source>
        <dbReference type="ARBA" id="ARBA00023328"/>
    </source>
</evidence>
<evidence type="ECO:0000256" key="5">
    <source>
        <dbReference type="ARBA" id="ARBA00020497"/>
    </source>
</evidence>
<evidence type="ECO:0000313" key="18">
    <source>
        <dbReference type="Proteomes" id="UP000238274"/>
    </source>
</evidence>
<keyword evidence="15" id="KW-0175">Coiled coil</keyword>
<dbReference type="Proteomes" id="UP000238274">
    <property type="component" value="Unassembled WGS sequence"/>
</dbReference>
<dbReference type="EMBL" id="PKSM01000193">
    <property type="protein sequence ID" value="POW03743.1"/>
    <property type="molecule type" value="Genomic_DNA"/>
</dbReference>
<dbReference type="VEuPathDB" id="FungiDB:PSHT_11533"/>
<proteinExistence type="inferred from homology"/>